<reference evidence="1" key="1">
    <citation type="submission" date="2023-03" db="EMBL/GenBank/DDBJ databases">
        <title>Massive genome expansion in bonnet fungi (Mycena s.s.) driven by repeated elements and novel gene families across ecological guilds.</title>
        <authorList>
            <consortium name="Lawrence Berkeley National Laboratory"/>
            <person name="Harder C.B."/>
            <person name="Miyauchi S."/>
            <person name="Viragh M."/>
            <person name="Kuo A."/>
            <person name="Thoen E."/>
            <person name="Andreopoulos B."/>
            <person name="Lu D."/>
            <person name="Skrede I."/>
            <person name="Drula E."/>
            <person name="Henrissat B."/>
            <person name="Morin E."/>
            <person name="Kohler A."/>
            <person name="Barry K."/>
            <person name="LaButti K."/>
            <person name="Morin E."/>
            <person name="Salamov A."/>
            <person name="Lipzen A."/>
            <person name="Mereny Z."/>
            <person name="Hegedus B."/>
            <person name="Baldrian P."/>
            <person name="Stursova M."/>
            <person name="Weitz H."/>
            <person name="Taylor A."/>
            <person name="Grigoriev I.V."/>
            <person name="Nagy L.G."/>
            <person name="Martin F."/>
            <person name="Kauserud H."/>
        </authorList>
    </citation>
    <scope>NUCLEOTIDE SEQUENCE</scope>
    <source>
        <strain evidence="1">CBHHK200</strain>
    </source>
</reference>
<organism evidence="1 2">
    <name type="scientific">Mycena alexandri</name>
    <dbReference type="NCBI Taxonomy" id="1745969"/>
    <lineage>
        <taxon>Eukaryota</taxon>
        <taxon>Fungi</taxon>
        <taxon>Dikarya</taxon>
        <taxon>Basidiomycota</taxon>
        <taxon>Agaricomycotina</taxon>
        <taxon>Agaricomycetes</taxon>
        <taxon>Agaricomycetidae</taxon>
        <taxon>Agaricales</taxon>
        <taxon>Marasmiineae</taxon>
        <taxon>Mycenaceae</taxon>
        <taxon>Mycena</taxon>
    </lineage>
</organism>
<protein>
    <submittedName>
        <fullName evidence="1">Uncharacterized protein</fullName>
    </submittedName>
</protein>
<evidence type="ECO:0000313" key="1">
    <source>
        <dbReference type="EMBL" id="KAJ7046151.1"/>
    </source>
</evidence>
<gene>
    <name evidence="1" type="ORF">C8F04DRAFT_1173109</name>
</gene>
<dbReference type="AlphaFoldDB" id="A0AAD6TIX8"/>
<dbReference type="EMBL" id="JARJCM010000003">
    <property type="protein sequence ID" value="KAJ7046151.1"/>
    <property type="molecule type" value="Genomic_DNA"/>
</dbReference>
<name>A0AAD6TIX8_9AGAR</name>
<comment type="caution">
    <text evidence="1">The sequence shown here is derived from an EMBL/GenBank/DDBJ whole genome shotgun (WGS) entry which is preliminary data.</text>
</comment>
<dbReference type="Proteomes" id="UP001218188">
    <property type="component" value="Unassembled WGS sequence"/>
</dbReference>
<sequence length="214" mass="24626">MTEPSFNVPVLVEWLKHLPVRQTVSGSRDLRGTSQFIHNPSAFNIENLDTRLSLGLLNEKFKQVYVAVQSAFKRSRTVEDIQREMSLRCENGAKLLTRRHHALRRVTPRGVKSQYSSSNVGMQHERLYGRRERHRGSGSDTAPPCTSPRRAAHLQTSIFLLNCWQAALNELNTHSRRFLGLCEREWREITDAAPRALRRAAPHGFKTQYFPSKH</sequence>
<accession>A0AAD6TIX8</accession>
<evidence type="ECO:0000313" key="2">
    <source>
        <dbReference type="Proteomes" id="UP001218188"/>
    </source>
</evidence>
<proteinExistence type="predicted"/>
<keyword evidence="2" id="KW-1185">Reference proteome</keyword>